<keyword evidence="1" id="KW-0812">Transmembrane</keyword>
<dbReference type="AlphaFoldDB" id="A0A443R151"/>
<feature type="domain" description="SCP" evidence="2">
    <location>
        <begin position="67"/>
        <end position="192"/>
    </location>
</feature>
<evidence type="ECO:0000313" key="4">
    <source>
        <dbReference type="Proteomes" id="UP000285301"/>
    </source>
</evidence>
<comment type="caution">
    <text evidence="3">The sequence shown here is derived from an EMBL/GenBank/DDBJ whole genome shotgun (WGS) entry which is preliminary data.</text>
</comment>
<dbReference type="OrthoDB" id="337038at2759"/>
<proteinExistence type="predicted"/>
<accession>A0A443R151</accession>
<keyword evidence="4" id="KW-1185">Reference proteome</keyword>
<sequence>MATITSVVAVYADVSAVVAATVVVAASPAVVASFPAVVTAAALVVSATKFVLICAIIRIVFTNKQKVFNEECLKRHNYYRRKHGRNPLELEKTTIYFATKSATNLSRSCMFTADKEMAFGENLAGGNLTCTEAVDRWYKQKRKFDPKEPKSAGPYTQIIWKSTRYLGCAKTTHCLYKRLIICFYYPPGNIVEEYPVNL</sequence>
<dbReference type="Proteomes" id="UP000285301">
    <property type="component" value="Unassembled WGS sequence"/>
</dbReference>
<reference evidence="3 4" key="1">
    <citation type="journal article" date="2018" name="Gigascience">
        <title>Genomes of trombidid mites reveal novel predicted allergens and laterally-transferred genes associated with secondary metabolism.</title>
        <authorList>
            <person name="Dong X."/>
            <person name="Chaisiri K."/>
            <person name="Xia D."/>
            <person name="Armstrong S.D."/>
            <person name="Fang Y."/>
            <person name="Donnelly M.J."/>
            <person name="Kadowaki T."/>
            <person name="McGarry J.W."/>
            <person name="Darby A.C."/>
            <person name="Makepeace B.L."/>
        </authorList>
    </citation>
    <scope>NUCLEOTIDE SEQUENCE [LARGE SCALE GENOMIC DNA]</scope>
    <source>
        <strain evidence="3">UoL-WK</strain>
    </source>
</reference>
<dbReference type="Gene3D" id="3.40.33.10">
    <property type="entry name" value="CAP"/>
    <property type="match status" value="1"/>
</dbReference>
<dbReference type="SUPFAM" id="SSF55797">
    <property type="entry name" value="PR-1-like"/>
    <property type="match status" value="1"/>
</dbReference>
<dbReference type="PANTHER" id="PTHR10334">
    <property type="entry name" value="CYSTEINE-RICH SECRETORY PROTEIN-RELATED"/>
    <property type="match status" value="1"/>
</dbReference>
<name>A0A443R151_9ACAR</name>
<dbReference type="STRING" id="1965070.A0A443R151"/>
<feature type="transmembrane region" description="Helical" evidence="1">
    <location>
        <begin position="37"/>
        <end position="61"/>
    </location>
</feature>
<dbReference type="InterPro" id="IPR001283">
    <property type="entry name" value="CRISP-related"/>
</dbReference>
<keyword evidence="1" id="KW-1133">Transmembrane helix</keyword>
<feature type="transmembrane region" description="Helical" evidence="1">
    <location>
        <begin position="7"/>
        <end position="31"/>
    </location>
</feature>
<evidence type="ECO:0000313" key="3">
    <source>
        <dbReference type="EMBL" id="RWS09010.1"/>
    </source>
</evidence>
<evidence type="ECO:0000256" key="1">
    <source>
        <dbReference type="SAM" id="Phobius"/>
    </source>
</evidence>
<dbReference type="Pfam" id="PF00188">
    <property type="entry name" value="CAP"/>
    <property type="match status" value="1"/>
</dbReference>
<protein>
    <recommendedName>
        <fullName evidence="2">SCP domain-containing protein</fullName>
    </recommendedName>
</protein>
<dbReference type="InterPro" id="IPR035940">
    <property type="entry name" value="CAP_sf"/>
</dbReference>
<keyword evidence="1" id="KW-0472">Membrane</keyword>
<dbReference type="InterPro" id="IPR014044">
    <property type="entry name" value="CAP_dom"/>
</dbReference>
<dbReference type="EMBL" id="NCKU01002692">
    <property type="protein sequence ID" value="RWS09010.1"/>
    <property type="molecule type" value="Genomic_DNA"/>
</dbReference>
<evidence type="ECO:0000259" key="2">
    <source>
        <dbReference type="SMART" id="SM00198"/>
    </source>
</evidence>
<gene>
    <name evidence="3" type="ORF">B4U79_07495</name>
</gene>
<dbReference type="SMART" id="SM00198">
    <property type="entry name" value="SCP"/>
    <property type="match status" value="1"/>
</dbReference>
<dbReference type="PRINTS" id="PR00837">
    <property type="entry name" value="V5TPXLIKE"/>
</dbReference>
<organism evidence="3 4">
    <name type="scientific">Dinothrombium tinctorium</name>
    <dbReference type="NCBI Taxonomy" id="1965070"/>
    <lineage>
        <taxon>Eukaryota</taxon>
        <taxon>Metazoa</taxon>
        <taxon>Ecdysozoa</taxon>
        <taxon>Arthropoda</taxon>
        <taxon>Chelicerata</taxon>
        <taxon>Arachnida</taxon>
        <taxon>Acari</taxon>
        <taxon>Acariformes</taxon>
        <taxon>Trombidiformes</taxon>
        <taxon>Prostigmata</taxon>
        <taxon>Anystina</taxon>
        <taxon>Parasitengona</taxon>
        <taxon>Trombidioidea</taxon>
        <taxon>Trombidiidae</taxon>
        <taxon>Dinothrombium</taxon>
    </lineage>
</organism>